<evidence type="ECO:0000256" key="2">
    <source>
        <dbReference type="RuleBase" id="RU003860"/>
    </source>
</evidence>
<evidence type="ECO:0000256" key="3">
    <source>
        <dbReference type="SAM" id="MobiDB-lite"/>
    </source>
</evidence>
<dbReference type="GO" id="GO:1990229">
    <property type="term" value="C:iron-sulfur cluster assembly complex"/>
    <property type="evidence" value="ECO:0007669"/>
    <property type="project" value="UniProtKB-ARBA"/>
</dbReference>
<sequence length="136" mass="15271">MITRLISTHISRTTPRTMSSSPFPVTASIESKLLQELSPQHLEVRNESHMHNVPANSETHFKVFVVSDTFNEHKTPLQRHRLVNKILREELEGPVHALSIVAKTPQQWDTMKEKGENVGASPSCRGGDGSLPKRND</sequence>
<name>A0A7S1D7D2_CYCTE</name>
<comment type="similarity">
    <text evidence="1 2">Belongs to the BolA/IbaG family.</text>
</comment>
<dbReference type="PANTHER" id="PTHR46229:SF2">
    <property type="entry name" value="BOLA-LIKE PROTEIN 1"/>
    <property type="match status" value="1"/>
</dbReference>
<evidence type="ECO:0000313" key="4">
    <source>
        <dbReference type="EMBL" id="CAD8939175.1"/>
    </source>
</evidence>
<feature type="region of interest" description="Disordered" evidence="3">
    <location>
        <begin position="106"/>
        <end position="136"/>
    </location>
</feature>
<protein>
    <recommendedName>
        <fullName evidence="5">BolA-like protein</fullName>
    </recommendedName>
</protein>
<proteinExistence type="inferred from homology"/>
<dbReference type="InterPro" id="IPR002634">
    <property type="entry name" value="BolA"/>
</dbReference>
<dbReference type="AlphaFoldDB" id="A0A7S1D7D2"/>
<dbReference type="PANTHER" id="PTHR46229">
    <property type="entry name" value="BOLA TRANSCRIPTION REGULATOR"/>
    <property type="match status" value="1"/>
</dbReference>
<reference evidence="4" key="1">
    <citation type="submission" date="2021-01" db="EMBL/GenBank/DDBJ databases">
        <authorList>
            <person name="Corre E."/>
            <person name="Pelletier E."/>
            <person name="Niang G."/>
            <person name="Scheremetjew M."/>
            <person name="Finn R."/>
            <person name="Kale V."/>
            <person name="Holt S."/>
            <person name="Cochrane G."/>
            <person name="Meng A."/>
            <person name="Brown T."/>
            <person name="Cohen L."/>
        </authorList>
    </citation>
    <scope>NUCLEOTIDE SEQUENCE</scope>
    <source>
        <strain evidence="4">ECT3854</strain>
    </source>
</reference>
<dbReference type="PIRSF" id="PIRSF003113">
    <property type="entry name" value="BolA"/>
    <property type="match status" value="1"/>
</dbReference>
<evidence type="ECO:0008006" key="5">
    <source>
        <dbReference type="Google" id="ProtNLM"/>
    </source>
</evidence>
<accession>A0A7S1D7D2</accession>
<dbReference type="GO" id="GO:0005739">
    <property type="term" value="C:mitochondrion"/>
    <property type="evidence" value="ECO:0007669"/>
    <property type="project" value="TreeGrafter"/>
</dbReference>
<dbReference type="EMBL" id="HBFW01016012">
    <property type="protein sequence ID" value="CAD8939175.1"/>
    <property type="molecule type" value="Transcribed_RNA"/>
</dbReference>
<evidence type="ECO:0000256" key="1">
    <source>
        <dbReference type="ARBA" id="ARBA00005578"/>
    </source>
</evidence>
<dbReference type="InterPro" id="IPR036065">
    <property type="entry name" value="BolA-like_sf"/>
</dbReference>
<dbReference type="SUPFAM" id="SSF82657">
    <property type="entry name" value="BolA-like"/>
    <property type="match status" value="1"/>
</dbReference>
<dbReference type="Pfam" id="PF01722">
    <property type="entry name" value="BolA"/>
    <property type="match status" value="1"/>
</dbReference>
<dbReference type="Gene3D" id="3.30.300.90">
    <property type="entry name" value="BolA-like"/>
    <property type="match status" value="1"/>
</dbReference>
<gene>
    <name evidence="4" type="ORF">CTEN0397_LOCUS10238</name>
</gene>
<organism evidence="4">
    <name type="scientific">Cyclophora tenuis</name>
    <name type="common">Marine diatom</name>
    <dbReference type="NCBI Taxonomy" id="216820"/>
    <lineage>
        <taxon>Eukaryota</taxon>
        <taxon>Sar</taxon>
        <taxon>Stramenopiles</taxon>
        <taxon>Ochrophyta</taxon>
        <taxon>Bacillariophyta</taxon>
        <taxon>Fragilariophyceae</taxon>
        <taxon>Fragilariophycidae</taxon>
        <taxon>Cyclophorales</taxon>
        <taxon>Cyclophoraceae</taxon>
        <taxon>Cyclophora</taxon>
    </lineage>
</organism>
<dbReference type="FunFam" id="3.30.300.90:FF:000001">
    <property type="entry name" value="Transcriptional regulator BolA"/>
    <property type="match status" value="1"/>
</dbReference>
<dbReference type="InterPro" id="IPR050961">
    <property type="entry name" value="BolA/IbaG_stress_morph_reg"/>
</dbReference>